<dbReference type="PANTHER" id="PTHR23033:SF47">
    <property type="entry name" value="APPLE DOMAIN-CONTAINING PROTEIN-RELATED"/>
    <property type="match status" value="1"/>
</dbReference>
<evidence type="ECO:0000256" key="8">
    <source>
        <dbReference type="ARBA" id="ARBA00022741"/>
    </source>
</evidence>
<keyword evidence="8" id="KW-0547">Nucleotide-binding</keyword>
<dbReference type="EMBL" id="JAVFKD010000015">
    <property type="protein sequence ID" value="KAK5988930.1"/>
    <property type="molecule type" value="Genomic_DNA"/>
</dbReference>
<organism evidence="14 15">
    <name type="scientific">Cladobotryum mycophilum</name>
    <dbReference type="NCBI Taxonomy" id="491253"/>
    <lineage>
        <taxon>Eukaryota</taxon>
        <taxon>Fungi</taxon>
        <taxon>Dikarya</taxon>
        <taxon>Ascomycota</taxon>
        <taxon>Pezizomycotina</taxon>
        <taxon>Sordariomycetes</taxon>
        <taxon>Hypocreomycetidae</taxon>
        <taxon>Hypocreales</taxon>
        <taxon>Hypocreaceae</taxon>
        <taxon>Cladobotryum</taxon>
    </lineage>
</organism>
<dbReference type="Pfam" id="PF02434">
    <property type="entry name" value="Fringe"/>
    <property type="match status" value="1"/>
</dbReference>
<evidence type="ECO:0000256" key="6">
    <source>
        <dbReference type="ARBA" id="ARBA00022679"/>
    </source>
</evidence>
<evidence type="ECO:0000256" key="11">
    <source>
        <dbReference type="ARBA" id="ARBA00023136"/>
    </source>
</evidence>
<dbReference type="Gene3D" id="3.90.550.50">
    <property type="match status" value="1"/>
</dbReference>
<keyword evidence="9" id="KW-0735">Signal-anchor</keyword>
<keyword evidence="10" id="KW-1133">Transmembrane helix</keyword>
<evidence type="ECO:0000256" key="3">
    <source>
        <dbReference type="ARBA" id="ARBA00006462"/>
    </source>
</evidence>
<comment type="caution">
    <text evidence="14">The sequence shown here is derived from an EMBL/GenBank/DDBJ whole genome shotgun (WGS) entry which is preliminary data.</text>
</comment>
<keyword evidence="6" id="KW-0808">Transferase</keyword>
<keyword evidence="7" id="KW-0812">Transmembrane</keyword>
<dbReference type="InterPro" id="IPR003378">
    <property type="entry name" value="Fringe-like_glycosylTrfase"/>
</dbReference>
<keyword evidence="15" id="KW-1185">Reference proteome</keyword>
<evidence type="ECO:0000256" key="2">
    <source>
        <dbReference type="ARBA" id="ARBA00004922"/>
    </source>
</evidence>
<evidence type="ECO:0000256" key="1">
    <source>
        <dbReference type="ARBA" id="ARBA00004606"/>
    </source>
</evidence>
<evidence type="ECO:0000256" key="9">
    <source>
        <dbReference type="ARBA" id="ARBA00022968"/>
    </source>
</evidence>
<evidence type="ECO:0000256" key="12">
    <source>
        <dbReference type="SAM" id="MobiDB-lite"/>
    </source>
</evidence>
<feature type="domain" description="Fringe-like glycosyltransferase" evidence="13">
    <location>
        <begin position="224"/>
        <end position="283"/>
    </location>
</feature>
<evidence type="ECO:0000313" key="14">
    <source>
        <dbReference type="EMBL" id="KAK5988930.1"/>
    </source>
</evidence>
<dbReference type="PANTHER" id="PTHR23033">
    <property type="entry name" value="BETA1,3-GALACTOSYLTRANSFERASE"/>
    <property type="match status" value="1"/>
</dbReference>
<protein>
    <recommendedName>
        <fullName evidence="4">N-acetylgalactosaminide beta-1,3-galactosyltransferase</fullName>
        <ecNumber evidence="4">2.4.1.122</ecNumber>
    </recommendedName>
</protein>
<evidence type="ECO:0000256" key="4">
    <source>
        <dbReference type="ARBA" id="ARBA00012557"/>
    </source>
</evidence>
<evidence type="ECO:0000313" key="15">
    <source>
        <dbReference type="Proteomes" id="UP001338125"/>
    </source>
</evidence>
<comment type="pathway">
    <text evidence="2">Protein modification; protein glycosylation.</text>
</comment>
<reference evidence="14 15" key="1">
    <citation type="submission" date="2024-01" db="EMBL/GenBank/DDBJ databases">
        <title>Complete genome of Cladobotryum mycophilum ATHUM6906.</title>
        <authorList>
            <person name="Christinaki A.C."/>
            <person name="Myridakis A.I."/>
            <person name="Kouvelis V.N."/>
        </authorList>
    </citation>
    <scope>NUCLEOTIDE SEQUENCE [LARGE SCALE GENOMIC DNA]</scope>
    <source>
        <strain evidence="14 15">ATHUM6906</strain>
    </source>
</reference>
<comment type="similarity">
    <text evidence="3">Belongs to the glycosyltransferase 31 family. Beta3-Gal-T subfamily.</text>
</comment>
<dbReference type="EC" id="2.4.1.122" evidence="4"/>
<proteinExistence type="inferred from homology"/>
<sequence length="500" mass="56632">MLVTYKNNRLVPALIIAACFVLFYCLIDPSVENYGYNPNAIKTSAKIKVDESPAEKKVAAAPAETVKSPENNTIIVTPPASDEKKEKATPSASHKSASYNGLATDDILFIMKTGGTTVWKRLLVHLTTTLSPERIPLENTVIYSDLADKIGDFTLIDVLANMTTEAKAKPDFDVYRQQPEYMANNYYTEAAGVENDEWGPIGGWIIDKYKFIPLVQHAGENWPKAKWYVYSEDDAYLFLPNVLAYLSKFDHKEPHYLGSYAAKSDVTFAHGGAGFAISRGAWEQSFGKNPKMTEDYYQYTADHCCGDQVLAHALRKYGVKFGENGGDGKFTWGFNPVVHWSFAFSKYNWCSPLLSFHKVHNRDVAQYYELEKSWDFSKSPLLHRDFFNKMILPNIQKRAEWWDNHAGLFEVSSGNKDAPPVPEGKHDVELWKKAWESIDACEAACKGWETCAQWTYVEDLCKMDDKLIMGAGYAPSMSQRKTALMHTSGWMHERLNNWKC</sequence>
<dbReference type="InterPro" id="IPR026050">
    <property type="entry name" value="C1GALT1/C1GALT1_chp1"/>
</dbReference>
<evidence type="ECO:0000256" key="5">
    <source>
        <dbReference type="ARBA" id="ARBA00022676"/>
    </source>
</evidence>
<name>A0ABR0S9U1_9HYPO</name>
<accession>A0ABR0S9U1</accession>
<keyword evidence="5" id="KW-0328">Glycosyltransferase</keyword>
<evidence type="ECO:0000256" key="10">
    <source>
        <dbReference type="ARBA" id="ARBA00022989"/>
    </source>
</evidence>
<feature type="region of interest" description="Disordered" evidence="12">
    <location>
        <begin position="72"/>
        <end position="97"/>
    </location>
</feature>
<comment type="subcellular location">
    <subcellularLocation>
        <location evidence="1">Membrane</location>
        <topology evidence="1">Single-pass type II membrane protein</topology>
    </subcellularLocation>
</comment>
<evidence type="ECO:0000259" key="13">
    <source>
        <dbReference type="Pfam" id="PF02434"/>
    </source>
</evidence>
<gene>
    <name evidence="14" type="ORF">PT974_10427</name>
</gene>
<dbReference type="Proteomes" id="UP001338125">
    <property type="component" value="Unassembled WGS sequence"/>
</dbReference>
<evidence type="ECO:0000256" key="7">
    <source>
        <dbReference type="ARBA" id="ARBA00022692"/>
    </source>
</evidence>
<keyword evidence="11" id="KW-0472">Membrane</keyword>